<reference evidence="2 3" key="1">
    <citation type="journal article" date="2014" name="BMC Genomics">
        <title>Comparative genome sequencing reveals chemotype-specific gene clusters in the toxigenic black mold Stachybotrys.</title>
        <authorList>
            <person name="Semeiks J."/>
            <person name="Borek D."/>
            <person name="Otwinowski Z."/>
            <person name="Grishin N.V."/>
        </authorList>
    </citation>
    <scope>NUCLEOTIDE SEQUENCE [LARGE SCALE GENOMIC DNA]</scope>
    <source>
        <strain evidence="2 3">IBT 40285</strain>
    </source>
</reference>
<protein>
    <submittedName>
        <fullName evidence="2">Uncharacterized protein</fullName>
    </submittedName>
</protein>
<evidence type="ECO:0000256" key="1">
    <source>
        <dbReference type="SAM" id="MobiDB-lite"/>
    </source>
</evidence>
<dbReference type="InParanoid" id="A0A084QJC5"/>
<organism evidence="2 3">
    <name type="scientific">Stachybotrys chlorohalonatus (strain IBT 40285)</name>
    <dbReference type="NCBI Taxonomy" id="1283841"/>
    <lineage>
        <taxon>Eukaryota</taxon>
        <taxon>Fungi</taxon>
        <taxon>Dikarya</taxon>
        <taxon>Ascomycota</taxon>
        <taxon>Pezizomycotina</taxon>
        <taxon>Sordariomycetes</taxon>
        <taxon>Hypocreomycetidae</taxon>
        <taxon>Hypocreales</taxon>
        <taxon>Stachybotryaceae</taxon>
        <taxon>Stachybotrys</taxon>
    </lineage>
</organism>
<dbReference type="EMBL" id="KL660704">
    <property type="protein sequence ID" value="KFA64060.1"/>
    <property type="molecule type" value="Genomic_DNA"/>
</dbReference>
<sequence>MMVKQKNSGQRLRGSGDPNKAKKKISRRKLRAEGRQVWKKLRTESCPDPDVIGMIRFHMDRAGCSNEGPPHAQELLINPDIDADEFRLKHRTVLNIPGSGPTHEPGELLGLLRSVYAIRETGVDPDALFVTQLSMEFPRHLHKADWQVQSRTVVTDDGSEEWEDIEYYE</sequence>
<feature type="compositionally biased region" description="Polar residues" evidence="1">
    <location>
        <begin position="1"/>
        <end position="10"/>
    </location>
</feature>
<evidence type="ECO:0000313" key="3">
    <source>
        <dbReference type="Proteomes" id="UP000028524"/>
    </source>
</evidence>
<evidence type="ECO:0000313" key="2">
    <source>
        <dbReference type="EMBL" id="KFA64060.1"/>
    </source>
</evidence>
<keyword evidence="3" id="KW-1185">Reference proteome</keyword>
<dbReference type="AlphaFoldDB" id="A0A084QJC5"/>
<dbReference type="Proteomes" id="UP000028524">
    <property type="component" value="Unassembled WGS sequence"/>
</dbReference>
<accession>A0A084QJC5</accession>
<gene>
    <name evidence="2" type="ORF">S40285_10182</name>
</gene>
<feature type="compositionally biased region" description="Basic residues" evidence="1">
    <location>
        <begin position="21"/>
        <end position="30"/>
    </location>
</feature>
<dbReference type="HOGENOM" id="CLU_1587567_0_0_1"/>
<name>A0A084QJC5_STAC4</name>
<feature type="region of interest" description="Disordered" evidence="1">
    <location>
        <begin position="1"/>
        <end position="31"/>
    </location>
</feature>
<proteinExistence type="predicted"/>
<dbReference type="OrthoDB" id="10272331at2759"/>